<sequence length="149" mass="16901">MPTSLGWTHEACWSSIGGGFWLFFWDPDLRPLTQGVWDLLQGVGPFREWTIFAQILGPPQGPLTCRTDRGSTVSPSSCSVVPHFPNFPDVLPTMPHPRSREWTMVHLGTPWFESLKLNFQERTYDCQSTARGWTYDPWVALLLATSASF</sequence>
<dbReference type="Proteomes" id="UP000011115">
    <property type="component" value="Unassembled WGS sequence"/>
</dbReference>
<dbReference type="PaxDb" id="4113-PGSC0003DMT400096561"/>
<keyword evidence="2" id="KW-1185">Reference proteome</keyword>
<dbReference type="HOGENOM" id="CLU_1752923_0_0_1"/>
<dbReference type="EnsemblPlants" id="PGSC0003DMT400096561">
    <property type="protein sequence ID" value="PGSC0003DMT400096561"/>
    <property type="gene ID" value="PGSC0003DMG400046132"/>
</dbReference>
<evidence type="ECO:0000313" key="2">
    <source>
        <dbReference type="Proteomes" id="UP000011115"/>
    </source>
</evidence>
<evidence type="ECO:0000313" key="1">
    <source>
        <dbReference type="EnsemblPlants" id="PGSC0003DMT400096561"/>
    </source>
</evidence>
<dbReference type="InParanoid" id="M1DYQ7"/>
<proteinExistence type="predicted"/>
<dbReference type="Gramene" id="PGSC0003DMT400096561">
    <property type="protein sequence ID" value="PGSC0003DMT400096561"/>
    <property type="gene ID" value="PGSC0003DMG400046132"/>
</dbReference>
<reference evidence="2" key="1">
    <citation type="journal article" date="2011" name="Nature">
        <title>Genome sequence and analysis of the tuber crop potato.</title>
        <authorList>
            <consortium name="The Potato Genome Sequencing Consortium"/>
        </authorList>
    </citation>
    <scope>NUCLEOTIDE SEQUENCE [LARGE SCALE GENOMIC DNA]</scope>
    <source>
        <strain evidence="2">cv. DM1-3 516 R44</strain>
    </source>
</reference>
<name>M1DYQ7_SOLTU</name>
<reference evidence="1" key="2">
    <citation type="submission" date="2015-06" db="UniProtKB">
        <authorList>
            <consortium name="EnsemblPlants"/>
        </authorList>
    </citation>
    <scope>IDENTIFICATION</scope>
    <source>
        <strain evidence="1">DM1-3 516 R44</strain>
    </source>
</reference>
<protein>
    <submittedName>
        <fullName evidence="1">Uncharacterized protein</fullName>
    </submittedName>
</protein>
<accession>M1DYQ7</accession>
<dbReference type="AlphaFoldDB" id="M1DYQ7"/>
<organism evidence="1 2">
    <name type="scientific">Solanum tuberosum</name>
    <name type="common">Potato</name>
    <dbReference type="NCBI Taxonomy" id="4113"/>
    <lineage>
        <taxon>Eukaryota</taxon>
        <taxon>Viridiplantae</taxon>
        <taxon>Streptophyta</taxon>
        <taxon>Embryophyta</taxon>
        <taxon>Tracheophyta</taxon>
        <taxon>Spermatophyta</taxon>
        <taxon>Magnoliopsida</taxon>
        <taxon>eudicotyledons</taxon>
        <taxon>Gunneridae</taxon>
        <taxon>Pentapetalae</taxon>
        <taxon>asterids</taxon>
        <taxon>lamiids</taxon>
        <taxon>Solanales</taxon>
        <taxon>Solanaceae</taxon>
        <taxon>Solanoideae</taxon>
        <taxon>Solaneae</taxon>
        <taxon>Solanum</taxon>
    </lineage>
</organism>